<gene>
    <name evidence="2" type="ORF">PCANC_05774</name>
</gene>
<sequence>MFSFHFSTPNPPTKAQSLSQQTEANTEEELEGIMNRLRAMNPSQRTIHIDAINRLLDGSANLIDVQLPKTAQKTRGRPKGALNKPWTTTSKPSAFEKLEKKRKAKDQEEEKKKRENIAEEAK</sequence>
<proteinExistence type="predicted"/>
<dbReference type="STRING" id="200324.A0A2N5VSJ5"/>
<dbReference type="Proteomes" id="UP000235388">
    <property type="component" value="Unassembled WGS sequence"/>
</dbReference>
<feature type="compositionally biased region" description="Basic and acidic residues" evidence="1">
    <location>
        <begin position="94"/>
        <end position="122"/>
    </location>
</feature>
<evidence type="ECO:0000313" key="3">
    <source>
        <dbReference type="Proteomes" id="UP000235388"/>
    </source>
</evidence>
<keyword evidence="3" id="KW-1185">Reference proteome</keyword>
<reference evidence="2 3" key="1">
    <citation type="submission" date="2017-11" db="EMBL/GenBank/DDBJ databases">
        <title>De novo assembly and phasing of dikaryotic genomes from two isolates of Puccinia coronata f. sp. avenae, the causal agent of oat crown rust.</title>
        <authorList>
            <person name="Miller M.E."/>
            <person name="Zhang Y."/>
            <person name="Omidvar V."/>
            <person name="Sperschneider J."/>
            <person name="Schwessinger B."/>
            <person name="Raley C."/>
            <person name="Palmer J.M."/>
            <person name="Garnica D."/>
            <person name="Upadhyaya N."/>
            <person name="Rathjen J."/>
            <person name="Taylor J.M."/>
            <person name="Park R.F."/>
            <person name="Dodds P.N."/>
            <person name="Hirsch C.D."/>
            <person name="Kianian S.F."/>
            <person name="Figueroa M."/>
        </authorList>
    </citation>
    <scope>NUCLEOTIDE SEQUENCE [LARGE SCALE GENOMIC DNA]</scope>
    <source>
        <strain evidence="2">12NC29</strain>
    </source>
</reference>
<dbReference type="EMBL" id="PGCJ01000071">
    <property type="protein sequence ID" value="PLW52932.1"/>
    <property type="molecule type" value="Genomic_DNA"/>
</dbReference>
<comment type="caution">
    <text evidence="2">The sequence shown here is derived from an EMBL/GenBank/DDBJ whole genome shotgun (WGS) entry which is preliminary data.</text>
</comment>
<name>A0A2N5VSJ5_9BASI</name>
<feature type="region of interest" description="Disordered" evidence="1">
    <location>
        <begin position="67"/>
        <end position="122"/>
    </location>
</feature>
<evidence type="ECO:0000256" key="1">
    <source>
        <dbReference type="SAM" id="MobiDB-lite"/>
    </source>
</evidence>
<organism evidence="2 3">
    <name type="scientific">Puccinia coronata f. sp. avenae</name>
    <dbReference type="NCBI Taxonomy" id="200324"/>
    <lineage>
        <taxon>Eukaryota</taxon>
        <taxon>Fungi</taxon>
        <taxon>Dikarya</taxon>
        <taxon>Basidiomycota</taxon>
        <taxon>Pucciniomycotina</taxon>
        <taxon>Pucciniomycetes</taxon>
        <taxon>Pucciniales</taxon>
        <taxon>Pucciniaceae</taxon>
        <taxon>Puccinia</taxon>
    </lineage>
</organism>
<dbReference type="AlphaFoldDB" id="A0A2N5VSJ5"/>
<accession>A0A2N5VSJ5</accession>
<feature type="compositionally biased region" description="Polar residues" evidence="1">
    <location>
        <begin position="1"/>
        <end position="24"/>
    </location>
</feature>
<protein>
    <submittedName>
        <fullName evidence="2">Uncharacterized protein</fullName>
    </submittedName>
</protein>
<feature type="region of interest" description="Disordered" evidence="1">
    <location>
        <begin position="1"/>
        <end position="29"/>
    </location>
</feature>
<dbReference type="OrthoDB" id="2506885at2759"/>
<evidence type="ECO:0000313" key="2">
    <source>
        <dbReference type="EMBL" id="PLW52932.1"/>
    </source>
</evidence>